<evidence type="ECO:0000259" key="2">
    <source>
        <dbReference type="Pfam" id="PF14317"/>
    </source>
</evidence>
<name>A0A1M6JKS4_9FIRM</name>
<protein>
    <submittedName>
        <fullName evidence="3">YcxB-like protein</fullName>
    </submittedName>
</protein>
<feature type="domain" description="YcxB-like C-terminal" evidence="2">
    <location>
        <begin position="119"/>
        <end position="176"/>
    </location>
</feature>
<dbReference type="InterPro" id="IPR025588">
    <property type="entry name" value="YcxB-like_C"/>
</dbReference>
<keyword evidence="1" id="KW-1133">Transmembrane helix</keyword>
<gene>
    <name evidence="3" type="ORF">SAMN02745136_00118</name>
</gene>
<feature type="transmembrane region" description="Helical" evidence="1">
    <location>
        <begin position="73"/>
        <end position="92"/>
    </location>
</feature>
<dbReference type="EMBL" id="FRAC01000006">
    <property type="protein sequence ID" value="SHJ47279.1"/>
    <property type="molecule type" value="Genomic_DNA"/>
</dbReference>
<keyword evidence="1" id="KW-0812">Transmembrane</keyword>
<evidence type="ECO:0000313" key="4">
    <source>
        <dbReference type="Proteomes" id="UP000184386"/>
    </source>
</evidence>
<keyword evidence="4" id="KW-1185">Reference proteome</keyword>
<keyword evidence="1" id="KW-0472">Membrane</keyword>
<dbReference type="RefSeq" id="WP_073271800.1">
    <property type="nucleotide sequence ID" value="NZ_FRAC01000006.1"/>
</dbReference>
<dbReference type="Pfam" id="PF14317">
    <property type="entry name" value="YcxB"/>
    <property type="match status" value="1"/>
</dbReference>
<sequence>MEVKVRLTEEEYRDFSMIFPKIKRKSINKKTVVILTAIVCIVLILANVMWKLAVPASTSEPVITREQSIAERLFHLMLPLFLIITYVVLRLLRPLLVKKSAGKEFSSNKPAQKEISYFISSDYIEIISPDIHMTLHYEDIHQIFVTNKYIVLFESERLIRIIPKRCFENEAALQTAIQLLEQNVSKGKYITYKL</sequence>
<proteinExistence type="predicted"/>
<dbReference type="OrthoDB" id="2866610at2"/>
<reference evidence="3 4" key="1">
    <citation type="submission" date="2016-11" db="EMBL/GenBank/DDBJ databases">
        <authorList>
            <person name="Jaros S."/>
            <person name="Januszkiewicz K."/>
            <person name="Wedrychowicz H."/>
        </authorList>
    </citation>
    <scope>NUCLEOTIDE SEQUENCE [LARGE SCALE GENOMIC DNA]</scope>
    <source>
        <strain evidence="3 4">DSM 15929</strain>
    </source>
</reference>
<evidence type="ECO:0000256" key="1">
    <source>
        <dbReference type="SAM" id="Phobius"/>
    </source>
</evidence>
<accession>A0A1M6JKS4</accession>
<dbReference type="Proteomes" id="UP000184386">
    <property type="component" value="Unassembled WGS sequence"/>
</dbReference>
<evidence type="ECO:0000313" key="3">
    <source>
        <dbReference type="EMBL" id="SHJ47279.1"/>
    </source>
</evidence>
<feature type="transmembrane region" description="Helical" evidence="1">
    <location>
        <begin position="31"/>
        <end position="53"/>
    </location>
</feature>
<dbReference type="STRING" id="1121322.SAMN02745136_00118"/>
<dbReference type="AlphaFoldDB" id="A0A1M6JKS4"/>
<organism evidence="3 4">
    <name type="scientific">Anaerocolumna jejuensis DSM 15929</name>
    <dbReference type="NCBI Taxonomy" id="1121322"/>
    <lineage>
        <taxon>Bacteria</taxon>
        <taxon>Bacillati</taxon>
        <taxon>Bacillota</taxon>
        <taxon>Clostridia</taxon>
        <taxon>Lachnospirales</taxon>
        <taxon>Lachnospiraceae</taxon>
        <taxon>Anaerocolumna</taxon>
    </lineage>
</organism>